<evidence type="ECO:0000313" key="3">
    <source>
        <dbReference type="EMBL" id="CBY09242.1"/>
    </source>
</evidence>
<gene>
    <name evidence="3" type="ORF">GSOID_T00007774001</name>
</gene>
<organism evidence="3">
    <name type="scientific">Oikopleura dioica</name>
    <name type="common">Tunicate</name>
    <dbReference type="NCBI Taxonomy" id="34765"/>
    <lineage>
        <taxon>Eukaryota</taxon>
        <taxon>Metazoa</taxon>
        <taxon>Chordata</taxon>
        <taxon>Tunicata</taxon>
        <taxon>Appendicularia</taxon>
        <taxon>Copelata</taxon>
        <taxon>Oikopleuridae</taxon>
        <taxon>Oikopleura</taxon>
    </lineage>
</organism>
<feature type="transmembrane region" description="Helical" evidence="2">
    <location>
        <begin position="29"/>
        <end position="52"/>
    </location>
</feature>
<keyword evidence="1" id="KW-0175">Coiled coil</keyword>
<protein>
    <submittedName>
        <fullName evidence="3">Uncharacterized protein</fullName>
    </submittedName>
</protein>
<evidence type="ECO:0000256" key="2">
    <source>
        <dbReference type="SAM" id="Phobius"/>
    </source>
</evidence>
<evidence type="ECO:0000256" key="1">
    <source>
        <dbReference type="SAM" id="Coils"/>
    </source>
</evidence>
<feature type="coiled-coil region" evidence="1">
    <location>
        <begin position="229"/>
        <end position="263"/>
    </location>
</feature>
<feature type="coiled-coil region" evidence="1">
    <location>
        <begin position="89"/>
        <end position="123"/>
    </location>
</feature>
<dbReference type="OrthoDB" id="10450669at2759"/>
<sequence>MSARFEDKDFNLNLTELIVFKKRFSANSYLTLIFIFANYSFMCYAMAIWVSFVSGCRRFACCSAEKNKRKQKYRETEASNGNELEDLEASRNAEACRLLDEEKQRLEEQLKAAKARIFELEAQNVKSRAASTPKETRIRVEKEAKSEAEDCDQVTVVKLELDESNIIAECESLHWVVEKLNDEVATLRTKLNESILKEETSNNEVSRLASELQKSLETSERFNETRSHCNELELSLHEKETKTRELERLIEQLYQTIEQLKYKQSLK</sequence>
<name>E4XCB7_OIKDI</name>
<keyword evidence="2" id="KW-0472">Membrane</keyword>
<proteinExistence type="predicted"/>
<keyword evidence="2" id="KW-1133">Transmembrane helix</keyword>
<dbReference type="EMBL" id="FN653035">
    <property type="protein sequence ID" value="CBY09242.1"/>
    <property type="molecule type" value="Genomic_DNA"/>
</dbReference>
<keyword evidence="2" id="KW-0812">Transmembrane</keyword>
<dbReference type="InParanoid" id="E4XCB7"/>
<evidence type="ECO:0000313" key="4">
    <source>
        <dbReference type="Proteomes" id="UP000001307"/>
    </source>
</evidence>
<dbReference type="Proteomes" id="UP000001307">
    <property type="component" value="Unassembled WGS sequence"/>
</dbReference>
<dbReference type="AlphaFoldDB" id="E4XCB7"/>
<accession>E4XCB7</accession>
<reference evidence="3" key="1">
    <citation type="journal article" date="2010" name="Science">
        <title>Plasticity of animal genome architecture unmasked by rapid evolution of a pelagic tunicate.</title>
        <authorList>
            <person name="Denoeud F."/>
            <person name="Henriet S."/>
            <person name="Mungpakdee S."/>
            <person name="Aury J.M."/>
            <person name="Da Silva C."/>
            <person name="Brinkmann H."/>
            <person name="Mikhaleva J."/>
            <person name="Olsen L.C."/>
            <person name="Jubin C."/>
            <person name="Canestro C."/>
            <person name="Bouquet J.M."/>
            <person name="Danks G."/>
            <person name="Poulain J."/>
            <person name="Campsteijn C."/>
            <person name="Adamski M."/>
            <person name="Cross I."/>
            <person name="Yadetie F."/>
            <person name="Muffato M."/>
            <person name="Louis A."/>
            <person name="Butcher S."/>
            <person name="Tsagkogeorga G."/>
            <person name="Konrad A."/>
            <person name="Singh S."/>
            <person name="Jensen M.F."/>
            <person name="Cong E.H."/>
            <person name="Eikeseth-Otteraa H."/>
            <person name="Noel B."/>
            <person name="Anthouard V."/>
            <person name="Porcel B.M."/>
            <person name="Kachouri-Lafond R."/>
            <person name="Nishino A."/>
            <person name="Ugolini M."/>
            <person name="Chourrout P."/>
            <person name="Nishida H."/>
            <person name="Aasland R."/>
            <person name="Huzurbazar S."/>
            <person name="Westhof E."/>
            <person name="Delsuc F."/>
            <person name="Lehrach H."/>
            <person name="Reinhardt R."/>
            <person name="Weissenbach J."/>
            <person name="Roy S.W."/>
            <person name="Artiguenave F."/>
            <person name="Postlethwait J.H."/>
            <person name="Manak J.R."/>
            <person name="Thompson E.M."/>
            <person name="Jaillon O."/>
            <person name="Du Pasquier L."/>
            <person name="Boudinot P."/>
            <person name="Liberles D.A."/>
            <person name="Volff J.N."/>
            <person name="Philippe H."/>
            <person name="Lenhard B."/>
            <person name="Roest Crollius H."/>
            <person name="Wincker P."/>
            <person name="Chourrout D."/>
        </authorList>
    </citation>
    <scope>NUCLEOTIDE SEQUENCE [LARGE SCALE GENOMIC DNA]</scope>
</reference>
<keyword evidence="4" id="KW-1185">Reference proteome</keyword>